<feature type="transmembrane region" description="Helical" evidence="2">
    <location>
        <begin position="189"/>
        <end position="209"/>
    </location>
</feature>
<feature type="region of interest" description="Disordered" evidence="1">
    <location>
        <begin position="1"/>
        <end position="81"/>
    </location>
</feature>
<feature type="transmembrane region" description="Helical" evidence="2">
    <location>
        <begin position="300"/>
        <end position="319"/>
    </location>
</feature>
<feature type="compositionally biased region" description="Acidic residues" evidence="1">
    <location>
        <begin position="49"/>
        <end position="81"/>
    </location>
</feature>
<name>A0A7W7SNB6_9ACTN</name>
<feature type="compositionally biased region" description="Low complexity" evidence="1">
    <location>
        <begin position="27"/>
        <end position="46"/>
    </location>
</feature>
<comment type="caution">
    <text evidence="3">The sequence shown here is derived from an EMBL/GenBank/DDBJ whole genome shotgun (WGS) entry which is preliminary data.</text>
</comment>
<evidence type="ECO:0000256" key="2">
    <source>
        <dbReference type="SAM" id="Phobius"/>
    </source>
</evidence>
<keyword evidence="2" id="KW-0472">Membrane</keyword>
<feature type="transmembrane region" description="Helical" evidence="2">
    <location>
        <begin position="124"/>
        <end position="149"/>
    </location>
</feature>
<organism evidence="3 4">
    <name type="scientific">Micromonospora polyrhachis</name>
    <dbReference type="NCBI Taxonomy" id="1282883"/>
    <lineage>
        <taxon>Bacteria</taxon>
        <taxon>Bacillati</taxon>
        <taxon>Actinomycetota</taxon>
        <taxon>Actinomycetes</taxon>
        <taxon>Micromonosporales</taxon>
        <taxon>Micromonosporaceae</taxon>
        <taxon>Micromonospora</taxon>
    </lineage>
</organism>
<feature type="transmembrane region" description="Helical" evidence="2">
    <location>
        <begin position="351"/>
        <end position="368"/>
    </location>
</feature>
<feature type="transmembrane region" description="Helical" evidence="2">
    <location>
        <begin position="216"/>
        <end position="235"/>
    </location>
</feature>
<keyword evidence="4" id="KW-1185">Reference proteome</keyword>
<proteinExistence type="predicted"/>
<feature type="region of interest" description="Disordered" evidence="1">
    <location>
        <begin position="377"/>
        <end position="404"/>
    </location>
</feature>
<reference evidence="3 4" key="1">
    <citation type="submission" date="2020-08" db="EMBL/GenBank/DDBJ databases">
        <title>Sequencing the genomes of 1000 actinobacteria strains.</title>
        <authorList>
            <person name="Klenk H.-P."/>
        </authorList>
    </citation>
    <scope>NUCLEOTIDE SEQUENCE [LARGE SCALE GENOMIC DNA]</scope>
    <source>
        <strain evidence="3 4">DSM 45886</strain>
    </source>
</reference>
<keyword evidence="2" id="KW-0812">Transmembrane</keyword>
<dbReference type="EMBL" id="JACHJW010000001">
    <property type="protein sequence ID" value="MBB4957953.1"/>
    <property type="molecule type" value="Genomic_DNA"/>
</dbReference>
<sequence length="404" mass="40611">MTKQSGATEVPHPESSIEPELTKADDPVTADPAGADDPTAAEPAGANDPDAELTGADDPDAEDDPVLVADDDASSPTEDPEVVGAPAASILAVLAVAWLAAMLWSAQRTISSSSVDAMTITSTAYALPGVISASLIGGAAVGLTLTNLLAHWGVTRATPRFAGAVGGGLVTGLLAALAVTLSYGDGPTIMVLAGTAAAAATLGGIAGGLRNAPPVGAVVTAALAAYVVAPVLNLFEGPLMDLYGAGETEASRLAAANWYSRTGWIISGLVAGLVAFGYLRWARRRVLTRDPGYAPLRWTGYLVAGAGPGLLLVIAEILTRTAGARVLELAGALSEADRAVQSMLGTSRVDYALGVLFVGGFVALIAFGRTLRPAAPDPVAEAGEVDPAQPEKQPAVGAGRPHGD</sequence>
<keyword evidence="2" id="KW-1133">Transmembrane helix</keyword>
<protein>
    <submittedName>
        <fullName evidence="3">MFS family permease</fullName>
    </submittedName>
</protein>
<feature type="transmembrane region" description="Helical" evidence="2">
    <location>
        <begin position="82"/>
        <end position="104"/>
    </location>
</feature>
<dbReference type="AlphaFoldDB" id="A0A7W7SNB6"/>
<dbReference type="RefSeq" id="WP_246446381.1">
    <property type="nucleotide sequence ID" value="NZ_JACHJW010000001.1"/>
</dbReference>
<dbReference type="Proteomes" id="UP000578819">
    <property type="component" value="Unassembled WGS sequence"/>
</dbReference>
<feature type="transmembrane region" description="Helical" evidence="2">
    <location>
        <begin position="258"/>
        <end position="279"/>
    </location>
</feature>
<feature type="transmembrane region" description="Helical" evidence="2">
    <location>
        <begin position="161"/>
        <end position="183"/>
    </location>
</feature>
<gene>
    <name evidence="3" type="ORF">FHR38_001686</name>
</gene>
<evidence type="ECO:0000313" key="3">
    <source>
        <dbReference type="EMBL" id="MBB4957953.1"/>
    </source>
</evidence>
<evidence type="ECO:0000313" key="4">
    <source>
        <dbReference type="Proteomes" id="UP000578819"/>
    </source>
</evidence>
<accession>A0A7W7SNB6</accession>
<evidence type="ECO:0000256" key="1">
    <source>
        <dbReference type="SAM" id="MobiDB-lite"/>
    </source>
</evidence>